<dbReference type="InterPro" id="IPR050250">
    <property type="entry name" value="Macrolide_Exporter_MacB"/>
</dbReference>
<keyword evidence="3 7" id="KW-0812">Transmembrane</keyword>
<comment type="similarity">
    <text evidence="6">Belongs to the ABC-4 integral membrane protein family.</text>
</comment>
<evidence type="ECO:0000256" key="2">
    <source>
        <dbReference type="ARBA" id="ARBA00022475"/>
    </source>
</evidence>
<dbReference type="EMBL" id="BORT01000034">
    <property type="protein sequence ID" value="GIO50534.1"/>
    <property type="molecule type" value="Genomic_DNA"/>
</dbReference>
<feature type="transmembrane region" description="Helical" evidence="7">
    <location>
        <begin position="370"/>
        <end position="389"/>
    </location>
</feature>
<protein>
    <submittedName>
        <fullName evidence="9">Efflux ABC transporter permease</fullName>
    </submittedName>
</protein>
<evidence type="ECO:0000256" key="5">
    <source>
        <dbReference type="ARBA" id="ARBA00023136"/>
    </source>
</evidence>
<organism evidence="9 10">
    <name type="scientific">Paenibacillus azoreducens</name>
    <dbReference type="NCBI Taxonomy" id="116718"/>
    <lineage>
        <taxon>Bacteria</taxon>
        <taxon>Bacillati</taxon>
        <taxon>Bacillota</taxon>
        <taxon>Bacilli</taxon>
        <taxon>Bacillales</taxon>
        <taxon>Paenibacillaceae</taxon>
        <taxon>Paenibacillus</taxon>
    </lineage>
</organism>
<reference evidence="9 10" key="1">
    <citation type="submission" date="2021-03" db="EMBL/GenBank/DDBJ databases">
        <title>Antimicrobial resistance genes in bacteria isolated from Japanese honey, and their potential for conferring macrolide and lincosamide resistance in the American foulbrood pathogen Paenibacillus larvae.</title>
        <authorList>
            <person name="Okamoto M."/>
            <person name="Kumagai M."/>
            <person name="Kanamori H."/>
            <person name="Takamatsu D."/>
        </authorList>
    </citation>
    <scope>NUCLEOTIDE SEQUENCE [LARGE SCALE GENOMIC DNA]</scope>
    <source>
        <strain evidence="9 10">J34TS1</strain>
    </source>
</reference>
<dbReference type="PANTHER" id="PTHR30572:SF4">
    <property type="entry name" value="ABC TRANSPORTER PERMEASE YTRF"/>
    <property type="match status" value="1"/>
</dbReference>
<evidence type="ECO:0000256" key="6">
    <source>
        <dbReference type="ARBA" id="ARBA00038076"/>
    </source>
</evidence>
<keyword evidence="2" id="KW-1003">Cell membrane</keyword>
<feature type="domain" description="ABC3 transporter permease C-terminal" evidence="8">
    <location>
        <begin position="705"/>
        <end position="818"/>
    </location>
</feature>
<feature type="transmembrane region" description="Helical" evidence="7">
    <location>
        <begin position="792"/>
        <end position="815"/>
    </location>
</feature>
<dbReference type="InterPro" id="IPR003838">
    <property type="entry name" value="ABC3_permease_C"/>
</dbReference>
<evidence type="ECO:0000313" key="9">
    <source>
        <dbReference type="EMBL" id="GIO50534.1"/>
    </source>
</evidence>
<dbReference type="PANTHER" id="PTHR30572">
    <property type="entry name" value="MEMBRANE COMPONENT OF TRANSPORTER-RELATED"/>
    <property type="match status" value="1"/>
</dbReference>
<comment type="subcellular location">
    <subcellularLocation>
        <location evidence="1">Cell membrane</location>
        <topology evidence="1">Multi-pass membrane protein</topology>
    </subcellularLocation>
</comment>
<comment type="caution">
    <text evidence="9">The sequence shown here is derived from an EMBL/GenBank/DDBJ whole genome shotgun (WGS) entry which is preliminary data.</text>
</comment>
<dbReference type="GO" id="GO:0022857">
    <property type="term" value="F:transmembrane transporter activity"/>
    <property type="evidence" value="ECO:0007669"/>
    <property type="project" value="TreeGrafter"/>
</dbReference>
<sequence length="831" mass="91725">MINVRNKYAIRLLSDRSFRMNKTRNIIAVIAIAMTAVLFTSVFTMGFGAVESMQRAGMRMSGSDGHAAIKYVTEEQFDAVKSHPLVKEIAYCRMLSDSVDNKSLIKRHTEFWYHDYTGLRYGFAEPTSGHKPQAENEVIADTKTLELMEVPLKTGAPVTLVLTIHGKQVRREFVLAGWWESDPGFNTGQIFSSRAYMDAHQEELHNTYYKDYSVSGALIGYMKFKNSLNIERDLKTVITESGFSMQEGSPNYIATGVNWAFMSTGVKLDAGTMLGLSLALLLFVFTGYLIIYNIFQISVLRDIRFYGLLKTIGTTGRQLRAIIRRQALMLSLLGIPLGLLGGFFVGKALVPALMEQSAYAGSAVKVSPNPLIFAGASIFALITVWISTYKPGKMAAKVSPVQAAGYTDQTPSRGKKLKKSKKGGKIWRMAFANLGRNKKRTVLVILSLSLSIVLTHTVFTLSQSVDVNKALEKFSDSDFLIGHADLFNHKYSGQDNALSESFITAVNGQNGFETGGRLYGSWGSYQSQTSAQTMNKRTDGSFLTAIYGLEEFPFSRLRLVDGEMDMGKLATGAYILEGVTANDHNEVEAGSFNHQVGDQITLTYGDHARKMTVLGHVVENPSTNTDGSWVGSAFFLPGDVFKELTGNTYAMSYAFNVADDQEADMENFLKRYTDRTEPTMNYQSKFTALAGLAGIQNTALLIGGSLALIIGIIGVLNFINAILTSILTRRKEFAMMQSVGMTNRQLAAMLCCEGGYYAAWTAVCSILLATGCSLLILQPLCGQLWFLNYRFVFWPLPILSLLLLALGLLVPWAAYRTADKHSIIERLRLAD</sequence>
<feature type="transmembrane region" description="Helical" evidence="7">
    <location>
        <begin position="441"/>
        <end position="459"/>
    </location>
</feature>
<keyword evidence="10" id="KW-1185">Reference proteome</keyword>
<feature type="transmembrane region" description="Helical" evidence="7">
    <location>
        <begin position="273"/>
        <end position="295"/>
    </location>
</feature>
<name>A0A919YHD5_9BACL</name>
<proteinExistence type="inferred from homology"/>
<evidence type="ECO:0000259" key="8">
    <source>
        <dbReference type="Pfam" id="PF02687"/>
    </source>
</evidence>
<dbReference type="AlphaFoldDB" id="A0A919YHD5"/>
<keyword evidence="5 7" id="KW-0472">Membrane</keyword>
<dbReference type="GO" id="GO:0005886">
    <property type="term" value="C:plasma membrane"/>
    <property type="evidence" value="ECO:0007669"/>
    <property type="project" value="UniProtKB-SubCell"/>
</dbReference>
<evidence type="ECO:0000256" key="1">
    <source>
        <dbReference type="ARBA" id="ARBA00004651"/>
    </source>
</evidence>
<gene>
    <name evidence="9" type="ORF">J34TS1_52990</name>
</gene>
<keyword evidence="4 7" id="KW-1133">Transmembrane helix</keyword>
<evidence type="ECO:0000256" key="3">
    <source>
        <dbReference type="ARBA" id="ARBA00022692"/>
    </source>
</evidence>
<evidence type="ECO:0000313" key="10">
    <source>
        <dbReference type="Proteomes" id="UP000682811"/>
    </source>
</evidence>
<dbReference type="Proteomes" id="UP000682811">
    <property type="component" value="Unassembled WGS sequence"/>
</dbReference>
<feature type="transmembrane region" description="Helical" evidence="7">
    <location>
        <begin position="754"/>
        <end position="780"/>
    </location>
</feature>
<dbReference type="Pfam" id="PF02687">
    <property type="entry name" value="FtsX"/>
    <property type="match status" value="2"/>
</dbReference>
<accession>A0A919YHD5</accession>
<feature type="transmembrane region" description="Helical" evidence="7">
    <location>
        <begin position="699"/>
        <end position="727"/>
    </location>
</feature>
<feature type="domain" description="ABC3 transporter permease C-terminal" evidence="8">
    <location>
        <begin position="278"/>
        <end position="396"/>
    </location>
</feature>
<evidence type="ECO:0000256" key="4">
    <source>
        <dbReference type="ARBA" id="ARBA00022989"/>
    </source>
</evidence>
<evidence type="ECO:0000256" key="7">
    <source>
        <dbReference type="SAM" id="Phobius"/>
    </source>
</evidence>
<feature type="transmembrane region" description="Helical" evidence="7">
    <location>
        <begin position="327"/>
        <end position="350"/>
    </location>
</feature>
<feature type="transmembrane region" description="Helical" evidence="7">
    <location>
        <begin position="26"/>
        <end position="50"/>
    </location>
</feature>